<keyword evidence="5" id="KW-1185">Reference proteome</keyword>
<dbReference type="SMART" id="SM00060">
    <property type="entry name" value="FN3"/>
    <property type="match status" value="1"/>
</dbReference>
<dbReference type="InterPro" id="IPR002909">
    <property type="entry name" value="IPT_dom"/>
</dbReference>
<evidence type="ECO:0000313" key="4">
    <source>
        <dbReference type="EMBL" id="ARE85812.1"/>
    </source>
</evidence>
<organism evidence="4 6">
    <name type="scientific">Clostridium formicaceticum</name>
    <dbReference type="NCBI Taxonomy" id="1497"/>
    <lineage>
        <taxon>Bacteria</taxon>
        <taxon>Bacillati</taxon>
        <taxon>Bacillota</taxon>
        <taxon>Clostridia</taxon>
        <taxon>Eubacteriales</taxon>
        <taxon>Clostridiaceae</taxon>
        <taxon>Clostridium</taxon>
    </lineage>
</organism>
<dbReference type="EMBL" id="CP020559">
    <property type="protein sequence ID" value="ARE85812.1"/>
    <property type="molecule type" value="Genomic_DNA"/>
</dbReference>
<evidence type="ECO:0000259" key="2">
    <source>
        <dbReference type="PROSITE" id="PS50853"/>
    </source>
</evidence>
<protein>
    <submittedName>
        <fullName evidence="4">IPT/TIG domain protein</fullName>
    </submittedName>
</protein>
<dbReference type="GO" id="GO:0006418">
    <property type="term" value="P:tRNA aminoacylation for protein translation"/>
    <property type="evidence" value="ECO:0007669"/>
    <property type="project" value="InterPro"/>
</dbReference>
<dbReference type="PANTHER" id="PTHR46769:SF2">
    <property type="entry name" value="FIBROCYSTIN-L ISOFORM 2 PRECURSOR-RELATED"/>
    <property type="match status" value="1"/>
</dbReference>
<dbReference type="Gene3D" id="2.60.40.10">
    <property type="entry name" value="Immunoglobulins"/>
    <property type="match status" value="9"/>
</dbReference>
<gene>
    <name evidence="3" type="ORF">BJL90_06185</name>
    <name evidence="4" type="ORF">CLFO_01280</name>
</gene>
<dbReference type="InterPro" id="IPR013783">
    <property type="entry name" value="Ig-like_fold"/>
</dbReference>
<reference evidence="4 6" key="2">
    <citation type="submission" date="2017-03" db="EMBL/GenBank/DDBJ databases">
        <title>Complete sequence of Clostridium formicaceticum DSM 92.</title>
        <authorList>
            <person name="Poehlein A."/>
            <person name="Karl M."/>
            <person name="Bengelsdorf F.R."/>
            <person name="Duerre P."/>
            <person name="Daniel R."/>
        </authorList>
    </citation>
    <scope>NUCLEOTIDE SEQUENCE [LARGE SCALE GENOMIC DNA]</scope>
    <source>
        <strain evidence="4 6">DSM 92</strain>
    </source>
</reference>
<sequence length="1991" mass="219054">MQKKMASILLIAMIMQWIVSGSLIDYSYANIDPSIDSIEVEQIVRVENDKKTYSYRVIFNGYNVRQIQAIRVRRKDAPNTVVRTIPSSQLTVVNDANIAAENITTLTSFFGNVLDEDIQLTLVYNGGETEVESSNVFMISSENLPDIDRIHNGNEWINPPSWPAYVIKETGSIFRLEGSNFDSLSGYTLWMQGAGAPSKLEKDTDYTISGDIVTIGAGGSRIPIGNDMRIIFEKGIGAVTMRYRLEKAVSIIKPLDLGDPEKIDISPLKGTQGTLIRIKAPNHQELTNSQTKIYIGGLEATRNIIEAEGRDGTFLYDGDKKGLEVIVPRMTAGPKQIVIQNYLGDTYVHNKLFQYYESNYPTLQVGDMAPNSGPVGRKNSIDFITINNAVAVHTLENINQEEEVTVRKGTKENLKYPSFQQEIEAAGNNQNVLYIQYDLGNGRYIERRISLTIGLPGEITEMTWLNNNDGNTRKLSDLPPSTDITAMTAAVGTPGQTVVRLRTETVLLRVNGNVVEEVEYVVEQAPYTAGETKYYTFTADQTTPVINNIIPKQGPYDKDIIITLEGQNFHVRNINGTIHYPTVVIGKNGQYKVINKEGMFYSTTADGNYDASNPANRFENPENYIPMTVLDQNNNIVDGQIRTTGTRIKLTLPGDSIRGYYTGAADVIVRNPTATGDLGATAIRQNFFEYLPKPSVEPYIDSVVPDKVGVGSQERVTVTGRNFQPNMIVTIDGEIVQNPTINVAAGTIQFNAPVGRAGKTFLQIINPATGGMASHDFEYIRTYSSPYIEKIIPNAGGKGSLVIIKGNNFYKTDHQGSTPEFKIGTSVLIDGKDVNKTYFPITEEPRNFTNPFDGQEIKDSNGNPIKTYSSNIAVVDNKTIYMIVPDPYDPDTSFFEGQPLDVEVVNPDLGKYKLAKGFEFVNIGTHPTITAITPRRGDYRGGNIVQIEGSGFAAGIKVYFGTQTAQVYDIDDDGRTLWAYVPAYPDSLQDNNSAIVPVTVQNTDSGSFTKYDGYTYVNPGYTPKITRIEPNTGSTAGGGRVLITGENFRTVTGAVYAGNMVKPEVYFGGVKVPPEDITFVLPSNDTTEGMKTSSLIVVEKTPRNSAGRVDVTVINYDGATATLKNGFEYRSRNPVITQILPNQGGILGGDEITIVGRDFVESGLHVVFGDEKGRQDVLSGQATVTVGDIIVHYDAFSSGDNIKLYYKNYNAQNPEENQLKGYLERQSTKTHSFKLARQDGNAAIFRIPWQDIAEEYGDTTKAAWGDEQIKVELKGTEVPELIVTRRLGIVQRVENAQRVTVKIPPGIAIGRTRLTLYNHDGTNASGDFTYTSPYRSPIITEIIPATDVEVTNVEGIPNLISLAIASPKGGSPLIIKGQNFRAGVRVFIGDKQAEVKSRGLNDDELLITVPAAATDAIGPYLRILVINEDGGRAYGDTVPEGASRRPYYFQYIIEGSNPIISLVNPNKGPTIGGTRVTIKGNEFKNEDSLGAPREVEVFIGGIPIPQVDVTYIDYNTLEVIAPEGKVGPQTIEVVNYDYGRAIGNDMYTYISQPKILSVNPTKLFSNDTETEVTITGRMFLAGAKVVVGGEVIKEEEITGGMEVRGTGIRGVDSEGNNKNVAVIGGIEATSVQVENQETLKVKLPEAFDLKSNDIIVINPDGGVSEPYKDFDYQIPIPTKPLVVEAIPGYESTVQLLWSDSDPEVLNAADKYEVYGKKSTDRSYSFIGDTEGAQFLVKGLEADTRYDFMVRALNRYGSALEFAEVSVRTLNSKEDHHLKDKQEELEKTAEKLRKEGKEEVVDGALVKTIGTEQIPTGNTPYTLDFSLSQYSNHDKFIIAIPVSLLSTLNRRLIITDGRATFSFTPNSLYTREVIQGATGNMEDAHVQVIFEKVSGQEAEGFYSAVPRTQRRASNIYSIDFNLQVGKDITAIRRMLQAGNLAINFDARSYANVDSSKLFIGEYNASKHEFTRIRNTNSASLQEPTKLMLLADR</sequence>
<dbReference type="InterPro" id="IPR001412">
    <property type="entry name" value="aa-tRNA-synth_I_CS"/>
</dbReference>
<dbReference type="GO" id="GO:0005524">
    <property type="term" value="F:ATP binding"/>
    <property type="evidence" value="ECO:0007669"/>
    <property type="project" value="InterPro"/>
</dbReference>
<dbReference type="InterPro" id="IPR052387">
    <property type="entry name" value="Fibrocystin"/>
</dbReference>
<dbReference type="CDD" id="cd00102">
    <property type="entry name" value="IPT"/>
    <property type="match status" value="3"/>
</dbReference>
<dbReference type="SMART" id="SM00429">
    <property type="entry name" value="IPT"/>
    <property type="match status" value="5"/>
</dbReference>
<dbReference type="PANTHER" id="PTHR46769">
    <property type="entry name" value="POLYCYSTIC KIDNEY AND HEPATIC DISEASE 1 (AUTOSOMAL RECESSIVE)-LIKE 1"/>
    <property type="match status" value="1"/>
</dbReference>
<reference evidence="3 5" key="1">
    <citation type="submission" date="2016-10" db="EMBL/GenBank/DDBJ databases">
        <title>Complete Genome Sequence of Acetogen Clostridium formicoaceticum ATCC 27076.</title>
        <authorList>
            <person name="Bao T."/>
            <person name="Cheng C."/>
            <person name="Zhao J."/>
            <person name="Yang S.-T."/>
            <person name="Wang J."/>
            <person name="Wang M."/>
        </authorList>
    </citation>
    <scope>NUCLEOTIDE SEQUENCE [LARGE SCALE GENOMIC DNA]</scope>
    <source>
        <strain evidence="3 5">ATCC 27076</strain>
    </source>
</reference>
<dbReference type="PROSITE" id="PS00178">
    <property type="entry name" value="AA_TRNA_LIGASE_I"/>
    <property type="match status" value="1"/>
</dbReference>
<dbReference type="GO" id="GO:0004812">
    <property type="term" value="F:aminoacyl-tRNA ligase activity"/>
    <property type="evidence" value="ECO:0007669"/>
    <property type="project" value="InterPro"/>
</dbReference>
<dbReference type="Proteomes" id="UP000177894">
    <property type="component" value="Chromosome"/>
</dbReference>
<evidence type="ECO:0000313" key="6">
    <source>
        <dbReference type="Proteomes" id="UP000192478"/>
    </source>
</evidence>
<evidence type="ECO:0000313" key="5">
    <source>
        <dbReference type="Proteomes" id="UP000177894"/>
    </source>
</evidence>
<dbReference type="InterPro" id="IPR014756">
    <property type="entry name" value="Ig_E-set"/>
</dbReference>
<feature type="domain" description="Fibronectin type-III" evidence="2">
    <location>
        <begin position="1677"/>
        <end position="1774"/>
    </location>
</feature>
<name>A0AAC9WEJ1_9CLOT</name>
<evidence type="ECO:0000313" key="3">
    <source>
        <dbReference type="EMBL" id="AOY75520.1"/>
    </source>
</evidence>
<dbReference type="Proteomes" id="UP000192478">
    <property type="component" value="Chromosome"/>
</dbReference>
<dbReference type="InterPro" id="IPR036116">
    <property type="entry name" value="FN3_sf"/>
</dbReference>
<accession>A0AAC9WEJ1</accession>
<dbReference type="PROSITE" id="PS50853">
    <property type="entry name" value="FN3"/>
    <property type="match status" value="1"/>
</dbReference>
<dbReference type="KEGG" id="cfm:BJL90_06185"/>
<dbReference type="SUPFAM" id="SSF49265">
    <property type="entry name" value="Fibronectin type III"/>
    <property type="match status" value="1"/>
</dbReference>
<dbReference type="InterPro" id="IPR003961">
    <property type="entry name" value="FN3_dom"/>
</dbReference>
<evidence type="ECO:0000256" key="1">
    <source>
        <dbReference type="ARBA" id="ARBA00022729"/>
    </source>
</evidence>
<proteinExistence type="predicted"/>
<dbReference type="Pfam" id="PF01833">
    <property type="entry name" value="TIG"/>
    <property type="match status" value="6"/>
</dbReference>
<dbReference type="CDD" id="cd00063">
    <property type="entry name" value="FN3"/>
    <property type="match status" value="1"/>
</dbReference>
<dbReference type="RefSeq" id="WP_070965419.1">
    <property type="nucleotide sequence ID" value="NZ_CP017603.1"/>
</dbReference>
<dbReference type="SUPFAM" id="SSF81296">
    <property type="entry name" value="E set domains"/>
    <property type="match status" value="7"/>
</dbReference>
<keyword evidence="1" id="KW-0732">Signal</keyword>
<dbReference type="CDD" id="cd00603">
    <property type="entry name" value="IPT_PCSR"/>
    <property type="match status" value="1"/>
</dbReference>
<dbReference type="EMBL" id="CP017603">
    <property type="protein sequence ID" value="AOY75520.1"/>
    <property type="molecule type" value="Genomic_DNA"/>
</dbReference>